<name>A0ABX1P8R4_9CYAN</name>
<sequence>MEIVRLDNFGRVLIPKNVREQLGLTNATQFSLSIQDDKLVLSPLTQPSNVYHLGSTLVVESQPIGNLETAIDELREEQIRELICSSENPV</sequence>
<keyword evidence="1" id="KW-0238">DNA-binding</keyword>
<dbReference type="SMART" id="SM00966">
    <property type="entry name" value="SpoVT_AbrB"/>
    <property type="match status" value="1"/>
</dbReference>
<evidence type="ECO:0000313" key="4">
    <source>
        <dbReference type="Proteomes" id="UP000718564"/>
    </source>
</evidence>
<organism evidence="3 4">
    <name type="scientific">Brasilonema bromeliae SPC951</name>
    <dbReference type="NCBI Taxonomy" id="385972"/>
    <lineage>
        <taxon>Bacteria</taxon>
        <taxon>Bacillati</taxon>
        <taxon>Cyanobacteriota</taxon>
        <taxon>Cyanophyceae</taxon>
        <taxon>Nostocales</taxon>
        <taxon>Scytonemataceae</taxon>
        <taxon>Brasilonema</taxon>
        <taxon>Bromeliae group (in: Brasilonema)</taxon>
    </lineage>
</organism>
<dbReference type="InterPro" id="IPR037914">
    <property type="entry name" value="SpoVT-AbrB_sf"/>
</dbReference>
<feature type="domain" description="SpoVT-AbrB" evidence="2">
    <location>
        <begin position="1"/>
        <end position="46"/>
    </location>
</feature>
<evidence type="ECO:0000313" key="3">
    <source>
        <dbReference type="EMBL" id="NMG20408.1"/>
    </source>
</evidence>
<accession>A0ABX1P8R4</accession>
<protein>
    <submittedName>
        <fullName evidence="3">AbrB family transcriptional regulator</fullName>
    </submittedName>
</protein>
<comment type="caution">
    <text evidence="3">The sequence shown here is derived from an EMBL/GenBank/DDBJ whole genome shotgun (WGS) entry which is preliminary data.</text>
</comment>
<dbReference type="EMBL" id="QMEB01000092">
    <property type="protein sequence ID" value="NMG20408.1"/>
    <property type="molecule type" value="Genomic_DNA"/>
</dbReference>
<dbReference type="Gene3D" id="2.10.260.10">
    <property type="match status" value="1"/>
</dbReference>
<dbReference type="Proteomes" id="UP000718564">
    <property type="component" value="Unassembled WGS sequence"/>
</dbReference>
<reference evidence="3 4" key="1">
    <citation type="submission" date="2018-06" db="EMBL/GenBank/DDBJ databases">
        <title>Comparative genomics of Brasilonema spp. strains.</title>
        <authorList>
            <person name="Alvarenga D.O."/>
            <person name="Fiore M.F."/>
            <person name="Varani A.M."/>
        </authorList>
    </citation>
    <scope>NUCLEOTIDE SEQUENCE [LARGE SCALE GENOMIC DNA]</scope>
    <source>
        <strain evidence="3 4">SPC951</strain>
    </source>
</reference>
<dbReference type="PROSITE" id="PS51740">
    <property type="entry name" value="SPOVT_ABRB"/>
    <property type="match status" value="1"/>
</dbReference>
<gene>
    <name evidence="3" type="ORF">DP116_13425</name>
</gene>
<keyword evidence="4" id="KW-1185">Reference proteome</keyword>
<evidence type="ECO:0000259" key="2">
    <source>
        <dbReference type="PROSITE" id="PS51740"/>
    </source>
</evidence>
<evidence type="ECO:0000256" key="1">
    <source>
        <dbReference type="PROSITE-ProRule" id="PRU01076"/>
    </source>
</evidence>
<dbReference type="Pfam" id="PF04014">
    <property type="entry name" value="MazE_antitoxin"/>
    <property type="match status" value="1"/>
</dbReference>
<dbReference type="RefSeq" id="WP_169155668.1">
    <property type="nucleotide sequence ID" value="NZ_CAWPJE010000074.1"/>
</dbReference>
<dbReference type="InterPro" id="IPR007159">
    <property type="entry name" value="SpoVT-AbrB_dom"/>
</dbReference>
<proteinExistence type="predicted"/>
<dbReference type="SUPFAM" id="SSF89447">
    <property type="entry name" value="AbrB/MazE/MraZ-like"/>
    <property type="match status" value="1"/>
</dbReference>